<dbReference type="GO" id="GO:0006974">
    <property type="term" value="P:DNA damage response"/>
    <property type="evidence" value="ECO:0007669"/>
    <property type="project" value="TreeGrafter"/>
</dbReference>
<feature type="chain" id="PRO_5020334399" description="Secreted protein" evidence="1">
    <location>
        <begin position="24"/>
        <end position="235"/>
    </location>
</feature>
<dbReference type="AlphaFoldDB" id="A0A4R1Q2W3"/>
<organism evidence="2 3">
    <name type="scientific">Anaerospora hongkongensis</name>
    <dbReference type="NCBI Taxonomy" id="244830"/>
    <lineage>
        <taxon>Bacteria</taxon>
        <taxon>Bacillati</taxon>
        <taxon>Bacillota</taxon>
        <taxon>Negativicutes</taxon>
        <taxon>Selenomonadales</taxon>
        <taxon>Sporomusaceae</taxon>
        <taxon>Anaerospora</taxon>
    </lineage>
</organism>
<dbReference type="RefSeq" id="WP_132077714.1">
    <property type="nucleotide sequence ID" value="NZ_DALZLR010000004.1"/>
</dbReference>
<evidence type="ECO:0000313" key="2">
    <source>
        <dbReference type="EMBL" id="TCL38160.1"/>
    </source>
</evidence>
<keyword evidence="3" id="KW-1185">Reference proteome</keyword>
<dbReference type="EMBL" id="SLUI01000004">
    <property type="protein sequence ID" value="TCL38160.1"/>
    <property type="molecule type" value="Genomic_DNA"/>
</dbReference>
<dbReference type="Proteomes" id="UP000295063">
    <property type="component" value="Unassembled WGS sequence"/>
</dbReference>
<gene>
    <name evidence="2" type="ORF">EV210_104127</name>
</gene>
<dbReference type="PANTHER" id="PTHR34387">
    <property type="entry name" value="SLR1258 PROTEIN"/>
    <property type="match status" value="1"/>
</dbReference>
<protein>
    <recommendedName>
        <fullName evidence="4">Secreted protein</fullName>
    </recommendedName>
</protein>
<dbReference type="InterPro" id="IPR007497">
    <property type="entry name" value="SIMPL/DUF541"/>
</dbReference>
<dbReference type="InterPro" id="IPR052022">
    <property type="entry name" value="26kDa_periplasmic_antigen"/>
</dbReference>
<reference evidence="2 3" key="1">
    <citation type="submission" date="2019-03" db="EMBL/GenBank/DDBJ databases">
        <title>Genomic Encyclopedia of Type Strains, Phase IV (KMG-IV): sequencing the most valuable type-strain genomes for metagenomic binning, comparative biology and taxonomic classification.</title>
        <authorList>
            <person name="Goeker M."/>
        </authorList>
    </citation>
    <scope>NUCLEOTIDE SEQUENCE [LARGE SCALE GENOMIC DNA]</scope>
    <source>
        <strain evidence="2 3">DSM 15969</strain>
    </source>
</reference>
<evidence type="ECO:0000313" key="3">
    <source>
        <dbReference type="Proteomes" id="UP000295063"/>
    </source>
</evidence>
<sequence length="235" mass="24749">MKKLIAGLFAITLLFTSLLPASAEQGERPSVSVTGHAEMAVVPDTAYISLGIITTGADVAKAKTENDTTMNRIYTAVELLGISKDQIQTSGFSVQPQYKQNTKNDDLAVIAGYRVQNTVTVKVTDFTQISQVIDAASQAGANQINGLRFAVNDESALRDQLLAKAVLDGKHKAALIADTLGASLGQATSVNLSGYFSPVGENVRMYKADMASSTPVSAGTLSVSADVSMVFQLNN</sequence>
<comment type="caution">
    <text evidence="2">The sequence shown here is derived from an EMBL/GenBank/DDBJ whole genome shotgun (WGS) entry which is preliminary data.</text>
</comment>
<dbReference type="PANTHER" id="PTHR34387:SF2">
    <property type="entry name" value="SLR1258 PROTEIN"/>
    <property type="match status" value="1"/>
</dbReference>
<evidence type="ECO:0008006" key="4">
    <source>
        <dbReference type="Google" id="ProtNLM"/>
    </source>
</evidence>
<proteinExistence type="predicted"/>
<evidence type="ECO:0000256" key="1">
    <source>
        <dbReference type="SAM" id="SignalP"/>
    </source>
</evidence>
<accession>A0A4R1Q2W3</accession>
<dbReference type="Gene3D" id="3.30.70.2970">
    <property type="entry name" value="Protein of unknown function (DUF541), domain 2"/>
    <property type="match status" value="1"/>
</dbReference>
<dbReference type="OrthoDB" id="1682722at2"/>
<keyword evidence="1" id="KW-0732">Signal</keyword>
<dbReference type="Pfam" id="PF04402">
    <property type="entry name" value="SIMPL"/>
    <property type="match status" value="1"/>
</dbReference>
<name>A0A4R1Q2W3_9FIRM</name>
<feature type="signal peptide" evidence="1">
    <location>
        <begin position="1"/>
        <end position="23"/>
    </location>
</feature>
<dbReference type="Gene3D" id="3.30.110.170">
    <property type="entry name" value="Protein of unknown function (DUF541), domain 1"/>
    <property type="match status" value="1"/>
</dbReference>